<dbReference type="InterPro" id="IPR008700">
    <property type="entry name" value="TypeIII_avirulence_cleave"/>
</dbReference>
<evidence type="ECO:0000313" key="3">
    <source>
        <dbReference type="EMBL" id="MQM01091.1"/>
    </source>
</evidence>
<dbReference type="Pfam" id="PF05627">
    <property type="entry name" value="AvrRpt-cleavage"/>
    <property type="match status" value="2"/>
</dbReference>
<feature type="compositionally biased region" description="Pro residues" evidence="1">
    <location>
        <begin position="41"/>
        <end position="58"/>
    </location>
</feature>
<feature type="region of interest" description="Disordered" evidence="1">
    <location>
        <begin position="20"/>
        <end position="64"/>
    </location>
</feature>
<dbReference type="OrthoDB" id="1109067at2759"/>
<sequence length="597" mass="66038">MRFFLKPDQVVGQARGSWWGRAGSQKKKNCDRWRRSLTSSSPPPFASSSRVPPPPPPSSSSSSSCCFCRSTSLFGSQRSCRSFCRGCGIFSLVSSRLPLVDPTLGVTRAGEGYRRRRAEGERKGEGGLGVTKVPFRQDGVLLLHRASNRNRHEDGIMDIKGLKGLPWLRLLIHGLPNSRRPVFSSFTNQACHVALGENKPDSPPLPLHIPYQHPNPCRDFLTPQQHAHVPKFGNWDGDGNVPYTQYFDSARKGRNVGKFINPNDPQQNPSAFPEGASVPHASPLRNASEPEILKHRNEQHTSKEDNYHHRHSNSPAHNDAAGCKPGTDASNQQHGEWVNINDHKRTSRGNSGSERSFDRSPLHSHYQVKSSSKGGVSSPARERKTSLESGHGFAPSPNTQGRSKLRMADGGDQTADKGSTVPKFGDWDEKNPSSADGFTHIFNKVREEKQVGAGKAPIIKTDPVFYNDPRQEGDSYGSSVRMLMLRLVQKTMSVLVEVLTNMMLVTVDTLEEVIHVMELWKRMRPAPRAQPTPDNKHLAAGARRPTLGSRVRPRPPDVGRRPSNTGVDDRSSAVDCLTPNADRQTSVPGRRISNIEY</sequence>
<dbReference type="GO" id="GO:0005886">
    <property type="term" value="C:plasma membrane"/>
    <property type="evidence" value="ECO:0007669"/>
    <property type="project" value="TreeGrafter"/>
</dbReference>
<feature type="region of interest" description="Disordered" evidence="1">
    <location>
        <begin position="525"/>
        <end position="597"/>
    </location>
</feature>
<feature type="compositionally biased region" description="Basic and acidic residues" evidence="1">
    <location>
        <begin position="298"/>
        <end position="307"/>
    </location>
</feature>
<keyword evidence="4" id="KW-1185">Reference proteome</keyword>
<evidence type="ECO:0000313" key="4">
    <source>
        <dbReference type="Proteomes" id="UP000652761"/>
    </source>
</evidence>
<dbReference type="EMBL" id="NMUH01002618">
    <property type="protein sequence ID" value="MQM01091.1"/>
    <property type="molecule type" value="Genomic_DNA"/>
</dbReference>
<evidence type="ECO:0000256" key="1">
    <source>
        <dbReference type="SAM" id="MobiDB-lite"/>
    </source>
</evidence>
<accession>A0A843W5V6</accession>
<protein>
    <recommendedName>
        <fullName evidence="2">RIN4 pathogenic type III effector avirulence factor Avr cleavage site domain-containing protein</fullName>
    </recommendedName>
</protein>
<dbReference type="PANTHER" id="PTHR33159:SF6">
    <property type="entry name" value="RPM1-INTERACTING PROTEIN 4"/>
    <property type="match status" value="1"/>
</dbReference>
<proteinExistence type="predicted"/>
<feature type="region of interest" description="Disordered" evidence="1">
    <location>
        <begin position="298"/>
        <end position="432"/>
    </location>
</feature>
<dbReference type="Proteomes" id="UP000652761">
    <property type="component" value="Unassembled WGS sequence"/>
</dbReference>
<gene>
    <name evidence="3" type="ORF">Taro_033842</name>
</gene>
<organism evidence="3 4">
    <name type="scientific">Colocasia esculenta</name>
    <name type="common">Wild taro</name>
    <name type="synonym">Arum esculentum</name>
    <dbReference type="NCBI Taxonomy" id="4460"/>
    <lineage>
        <taxon>Eukaryota</taxon>
        <taxon>Viridiplantae</taxon>
        <taxon>Streptophyta</taxon>
        <taxon>Embryophyta</taxon>
        <taxon>Tracheophyta</taxon>
        <taxon>Spermatophyta</taxon>
        <taxon>Magnoliopsida</taxon>
        <taxon>Liliopsida</taxon>
        <taxon>Araceae</taxon>
        <taxon>Aroideae</taxon>
        <taxon>Colocasieae</taxon>
        <taxon>Colocasia</taxon>
    </lineage>
</organism>
<comment type="caution">
    <text evidence="3">The sequence shown here is derived from an EMBL/GenBank/DDBJ whole genome shotgun (WGS) entry which is preliminary data.</text>
</comment>
<feature type="region of interest" description="Disordered" evidence="1">
    <location>
        <begin position="254"/>
        <end position="284"/>
    </location>
</feature>
<reference evidence="3" key="1">
    <citation type="submission" date="2017-07" db="EMBL/GenBank/DDBJ databases">
        <title>Taro Niue Genome Assembly and Annotation.</title>
        <authorList>
            <person name="Atibalentja N."/>
            <person name="Keating K."/>
            <person name="Fields C.J."/>
        </authorList>
    </citation>
    <scope>NUCLEOTIDE SEQUENCE</scope>
    <source>
        <strain evidence="3">Niue_2</strain>
        <tissue evidence="3">Leaf</tissue>
    </source>
</reference>
<feature type="domain" description="RIN4 pathogenic type III effector avirulence factor Avr cleavage site" evidence="2">
    <location>
        <begin position="225"/>
        <end position="254"/>
    </location>
</feature>
<dbReference type="InterPro" id="IPR040387">
    <property type="entry name" value="RIN4/NOI4"/>
</dbReference>
<dbReference type="AlphaFoldDB" id="A0A843W5V6"/>
<evidence type="ECO:0000259" key="2">
    <source>
        <dbReference type="Pfam" id="PF05627"/>
    </source>
</evidence>
<feature type="compositionally biased region" description="Low complexity" evidence="1">
    <location>
        <begin position="368"/>
        <end position="378"/>
    </location>
</feature>
<dbReference type="PANTHER" id="PTHR33159">
    <property type="entry name" value="RPM1-INTERACTING PROTEIN 4 (RIN4) FAMILY PROTEIN"/>
    <property type="match status" value="1"/>
</dbReference>
<name>A0A843W5V6_COLES</name>
<feature type="domain" description="RIN4 pathogenic type III effector avirulence factor Avr cleavage site" evidence="2">
    <location>
        <begin position="417"/>
        <end position="450"/>
    </location>
</feature>